<comment type="caution">
    <text evidence="1">The sequence shown here is derived from an EMBL/GenBank/DDBJ whole genome shotgun (WGS) entry which is preliminary data.</text>
</comment>
<evidence type="ECO:0000313" key="2">
    <source>
        <dbReference type="Proteomes" id="UP001164539"/>
    </source>
</evidence>
<reference evidence="1 2" key="1">
    <citation type="journal article" date="2023" name="Science">
        <title>Complex scaffold remodeling in plant triterpene biosynthesis.</title>
        <authorList>
            <person name="De La Pena R."/>
            <person name="Hodgson H."/>
            <person name="Liu J.C."/>
            <person name="Stephenson M.J."/>
            <person name="Martin A.C."/>
            <person name="Owen C."/>
            <person name="Harkess A."/>
            <person name="Leebens-Mack J."/>
            <person name="Jimenez L.E."/>
            <person name="Osbourn A."/>
            <person name="Sattely E.S."/>
        </authorList>
    </citation>
    <scope>NUCLEOTIDE SEQUENCE [LARGE SCALE GENOMIC DNA]</scope>
    <source>
        <strain evidence="2">cv. JPN11</strain>
        <tissue evidence="1">Leaf</tissue>
    </source>
</reference>
<gene>
    <name evidence="1" type="ORF">OWV82_009033</name>
</gene>
<evidence type="ECO:0000313" key="1">
    <source>
        <dbReference type="EMBL" id="KAJ4721336.1"/>
    </source>
</evidence>
<keyword evidence="2" id="KW-1185">Reference proteome</keyword>
<proteinExistence type="predicted"/>
<organism evidence="1 2">
    <name type="scientific">Melia azedarach</name>
    <name type="common">Chinaberry tree</name>
    <dbReference type="NCBI Taxonomy" id="155640"/>
    <lineage>
        <taxon>Eukaryota</taxon>
        <taxon>Viridiplantae</taxon>
        <taxon>Streptophyta</taxon>
        <taxon>Embryophyta</taxon>
        <taxon>Tracheophyta</taxon>
        <taxon>Spermatophyta</taxon>
        <taxon>Magnoliopsida</taxon>
        <taxon>eudicotyledons</taxon>
        <taxon>Gunneridae</taxon>
        <taxon>Pentapetalae</taxon>
        <taxon>rosids</taxon>
        <taxon>malvids</taxon>
        <taxon>Sapindales</taxon>
        <taxon>Meliaceae</taxon>
        <taxon>Melia</taxon>
    </lineage>
</organism>
<protein>
    <submittedName>
        <fullName evidence="1">RNA polymerase II C-terminal domain phosphatase-like 4</fullName>
    </submittedName>
</protein>
<dbReference type="Proteomes" id="UP001164539">
    <property type="component" value="Chromosome 4"/>
</dbReference>
<accession>A0ACC1YCZ8</accession>
<dbReference type="EMBL" id="CM051397">
    <property type="protein sequence ID" value="KAJ4721336.1"/>
    <property type="molecule type" value="Genomic_DNA"/>
</dbReference>
<sequence length="348" mass="39797">MVVAGKNSCERKRRFHQFVLALKRHWKPFLASKQTCMHNTVLKGICIRCKKAVDNSHGSSFDFLLEGLRFSDNAVYLLKQRHTETLLKKRKLLLVLDLDHTLVHCLKLRPYAQSFLEEASKMFEMHLCTIGSRLYAQKATKFLDPNSKYFSCRIIAFEDFERKASKNLNLVLGEERSIIIVDDTENVWGRHTENLITVSRYDYFTHKGGVDKSYSEEKTDESESNGGLANILRVLKTVHGLFFDNSTNGDVPSLLAKIRGGILTGCTLLFRDVHQDLPLMKSKAELMGATCTTEIDSSMIITHVVSSNAAKAEESRRAEQENLFLVHPKWIEAAYFLWSRQPEQDYSP</sequence>
<name>A0ACC1YCZ8_MELAZ</name>